<accession>A0A2Z6RYD3</accession>
<keyword evidence="3" id="KW-1185">Reference proteome</keyword>
<gene>
    <name evidence="2" type="ORF">RclHR1_02910024</name>
</gene>
<keyword evidence="1" id="KW-0175">Coiled coil</keyword>
<evidence type="ECO:0000256" key="1">
    <source>
        <dbReference type="SAM" id="Coils"/>
    </source>
</evidence>
<protein>
    <submittedName>
        <fullName evidence="2">Uncharacterized protein</fullName>
    </submittedName>
</protein>
<sequence length="137" mass="16240">MSQLRASINFSLREKELQQNKVQFLDPNVETEVEDPEIKDSEIPEDIENVEEDNTNIINLEHWERELNEWEEMLIEEEVARMEEEEALRENSNSNLEGDLLSEYTHPAIDERAKWDLRSLFNSSLNAPDYLNEMLNM</sequence>
<dbReference type="EMBL" id="BEXD01002124">
    <property type="protein sequence ID" value="GBB97096.1"/>
    <property type="molecule type" value="Genomic_DNA"/>
</dbReference>
<reference evidence="2 3" key="1">
    <citation type="submission" date="2017-11" db="EMBL/GenBank/DDBJ databases">
        <title>The genome of Rhizophagus clarus HR1 reveals common genetic basis of auxotrophy among arbuscular mycorrhizal fungi.</title>
        <authorList>
            <person name="Kobayashi Y."/>
        </authorList>
    </citation>
    <scope>NUCLEOTIDE SEQUENCE [LARGE SCALE GENOMIC DNA]</scope>
    <source>
        <strain evidence="2 3">HR1</strain>
    </source>
</reference>
<proteinExistence type="predicted"/>
<evidence type="ECO:0000313" key="3">
    <source>
        <dbReference type="Proteomes" id="UP000247702"/>
    </source>
</evidence>
<name>A0A2Z6RYD3_9GLOM</name>
<feature type="coiled-coil region" evidence="1">
    <location>
        <begin position="60"/>
        <end position="95"/>
    </location>
</feature>
<dbReference type="AlphaFoldDB" id="A0A2Z6RYD3"/>
<comment type="caution">
    <text evidence="2">The sequence shown here is derived from an EMBL/GenBank/DDBJ whole genome shotgun (WGS) entry which is preliminary data.</text>
</comment>
<evidence type="ECO:0000313" key="2">
    <source>
        <dbReference type="EMBL" id="GBB97096.1"/>
    </source>
</evidence>
<dbReference type="STRING" id="94130.A0A2Z6RYD3"/>
<organism evidence="2 3">
    <name type="scientific">Rhizophagus clarus</name>
    <dbReference type="NCBI Taxonomy" id="94130"/>
    <lineage>
        <taxon>Eukaryota</taxon>
        <taxon>Fungi</taxon>
        <taxon>Fungi incertae sedis</taxon>
        <taxon>Mucoromycota</taxon>
        <taxon>Glomeromycotina</taxon>
        <taxon>Glomeromycetes</taxon>
        <taxon>Glomerales</taxon>
        <taxon>Glomeraceae</taxon>
        <taxon>Rhizophagus</taxon>
    </lineage>
</organism>
<dbReference type="Proteomes" id="UP000247702">
    <property type="component" value="Unassembled WGS sequence"/>
</dbReference>